<accession>A0A2W6NNS8</accession>
<dbReference type="RefSeq" id="WP_111268663.1">
    <property type="nucleotide sequence ID" value="NZ_QKWW01000006.1"/>
</dbReference>
<dbReference type="AlphaFoldDB" id="A0A2W6NNS8"/>
<proteinExistence type="predicted"/>
<gene>
    <name evidence="1" type="ORF">DN757_02335</name>
</gene>
<comment type="caution">
    <text evidence="1">The sequence shown here is derived from an EMBL/GenBank/DDBJ whole genome shotgun (WGS) entry which is preliminary data.</text>
</comment>
<evidence type="ECO:0000313" key="1">
    <source>
        <dbReference type="EMBL" id="PZT57512.1"/>
    </source>
</evidence>
<evidence type="ECO:0000313" key="2">
    <source>
        <dbReference type="Proteomes" id="UP000249204"/>
    </source>
</evidence>
<name>A0A2W6NNS8_9BACL</name>
<dbReference type="EMBL" id="QKWW01000006">
    <property type="protein sequence ID" value="PZT57512.1"/>
    <property type="molecule type" value="Genomic_DNA"/>
</dbReference>
<protein>
    <submittedName>
        <fullName evidence="1">Uncharacterized protein</fullName>
    </submittedName>
</protein>
<reference evidence="1 2" key="1">
    <citation type="submission" date="2018-06" db="EMBL/GenBank/DDBJ databases">
        <title>Isolation of heavy metals resistant Paenibacillus silvae NC2 from Gold-Copper mine in ZiJin, China.</title>
        <authorList>
            <person name="Xu J."/>
            <person name="Mazhar H.S."/>
            <person name="Rensing C."/>
        </authorList>
    </citation>
    <scope>NUCLEOTIDE SEQUENCE [LARGE SCALE GENOMIC DNA]</scope>
    <source>
        <strain evidence="1 2">NC2</strain>
    </source>
</reference>
<sequence>MADRKKGKRMATLNVKSPEINLDSEKKARLFTDLLFNKGKTNEELIKKIKATPSIPRRKK</sequence>
<organism evidence="1 2">
    <name type="scientific">Paenibacillus silvae</name>
    <dbReference type="NCBI Taxonomy" id="1325358"/>
    <lineage>
        <taxon>Bacteria</taxon>
        <taxon>Bacillati</taxon>
        <taxon>Bacillota</taxon>
        <taxon>Bacilli</taxon>
        <taxon>Bacillales</taxon>
        <taxon>Paenibacillaceae</taxon>
        <taxon>Paenibacillus</taxon>
    </lineage>
</organism>
<dbReference type="Proteomes" id="UP000249204">
    <property type="component" value="Unassembled WGS sequence"/>
</dbReference>